<dbReference type="Proteomes" id="UP000596049">
    <property type="component" value="Chromosome"/>
</dbReference>
<dbReference type="EMBL" id="CP067341">
    <property type="protein sequence ID" value="QQP10437.1"/>
    <property type="molecule type" value="Genomic_DNA"/>
</dbReference>
<evidence type="ECO:0000313" key="1">
    <source>
        <dbReference type="EMBL" id="QQP10437.1"/>
    </source>
</evidence>
<sequence length="107" mass="12862">MDIVVTIPKNEYENDDRETAVFDQGGYEQFWQLSRRPKNLNIGDRVYFVKNRRIESSMGVKRIEEKTTASCDVTNRNWSGCLIFMDDLRQEYIPNIKGFQGFHYRWW</sequence>
<organism evidence="1 2">
    <name type="scientific">Lysinibacillus agricola</name>
    <dbReference type="NCBI Taxonomy" id="2590012"/>
    <lineage>
        <taxon>Bacteria</taxon>
        <taxon>Bacillati</taxon>
        <taxon>Bacillota</taxon>
        <taxon>Bacilli</taxon>
        <taxon>Bacillales</taxon>
        <taxon>Bacillaceae</taxon>
        <taxon>Lysinibacillus</taxon>
    </lineage>
</organism>
<reference evidence="1 2" key="1">
    <citation type="submission" date="2020-01" db="EMBL/GenBank/DDBJ databases">
        <authorList>
            <person name="Liu G."/>
            <person name="Liu B."/>
        </authorList>
    </citation>
    <scope>NUCLEOTIDE SEQUENCE [LARGE SCALE GENOMIC DNA]</scope>
    <source>
        <strain evidence="1 2">FJAT-51161</strain>
    </source>
</reference>
<accession>A0ABX7AKT5</accession>
<keyword evidence="2" id="KW-1185">Reference proteome</keyword>
<dbReference type="RefSeq" id="WP_053592522.1">
    <property type="nucleotide sequence ID" value="NZ_CP067341.1"/>
</dbReference>
<evidence type="ECO:0000313" key="2">
    <source>
        <dbReference type="Proteomes" id="UP000596049"/>
    </source>
</evidence>
<protein>
    <submittedName>
        <fullName evidence="1">Uncharacterized protein</fullName>
    </submittedName>
</protein>
<name>A0ABX7AKT5_9BACI</name>
<proteinExistence type="predicted"/>
<gene>
    <name evidence="1" type="ORF">FJQ98_14185</name>
</gene>